<dbReference type="InterPro" id="IPR012337">
    <property type="entry name" value="RNaseH-like_sf"/>
</dbReference>
<accession>A0A177A4P5</accession>
<protein>
    <recommendedName>
        <fullName evidence="6">HAT C-terminal dimerisation domain-containing protein</fullName>
    </recommendedName>
</protein>
<evidence type="ECO:0000256" key="1">
    <source>
        <dbReference type="ARBA" id="ARBA00004123"/>
    </source>
</evidence>
<dbReference type="GO" id="GO:0046983">
    <property type="term" value="F:protein dimerization activity"/>
    <property type="evidence" value="ECO:0007669"/>
    <property type="project" value="InterPro"/>
</dbReference>
<name>A0A177A4P5_9PEZI</name>
<dbReference type="InterPro" id="IPR008906">
    <property type="entry name" value="HATC_C_dom"/>
</dbReference>
<dbReference type="GO" id="GO:0008270">
    <property type="term" value="F:zinc ion binding"/>
    <property type="evidence" value="ECO:0007669"/>
    <property type="project" value="UniProtKB-KW"/>
</dbReference>
<evidence type="ECO:0000256" key="5">
    <source>
        <dbReference type="ARBA" id="ARBA00023242"/>
    </source>
</evidence>
<evidence type="ECO:0000256" key="4">
    <source>
        <dbReference type="ARBA" id="ARBA00022833"/>
    </source>
</evidence>
<dbReference type="EMBL" id="KV441400">
    <property type="protein sequence ID" value="OAF57249.1"/>
    <property type="molecule type" value="Genomic_DNA"/>
</dbReference>
<evidence type="ECO:0000256" key="3">
    <source>
        <dbReference type="ARBA" id="ARBA00022771"/>
    </source>
</evidence>
<dbReference type="GO" id="GO:0005634">
    <property type="term" value="C:nucleus"/>
    <property type="evidence" value="ECO:0007669"/>
    <property type="project" value="UniProtKB-SubCell"/>
</dbReference>
<comment type="subcellular location">
    <subcellularLocation>
        <location evidence="1">Nucleus</location>
    </subcellularLocation>
</comment>
<evidence type="ECO:0000256" key="2">
    <source>
        <dbReference type="ARBA" id="ARBA00022723"/>
    </source>
</evidence>
<dbReference type="OrthoDB" id="2976890at2759"/>
<organism evidence="7">
    <name type="scientific">Pseudogymnoascus destructans</name>
    <dbReference type="NCBI Taxonomy" id="655981"/>
    <lineage>
        <taxon>Eukaryota</taxon>
        <taxon>Fungi</taxon>
        <taxon>Dikarya</taxon>
        <taxon>Ascomycota</taxon>
        <taxon>Pezizomycotina</taxon>
        <taxon>Leotiomycetes</taxon>
        <taxon>Thelebolales</taxon>
        <taxon>Thelebolaceae</taxon>
        <taxon>Pseudogymnoascus</taxon>
    </lineage>
</organism>
<reference evidence="7" key="1">
    <citation type="submission" date="2016-03" db="EMBL/GenBank/DDBJ databases">
        <title>Updated assembly of Pseudogymnoascus destructans, the fungus causing white-nose syndrome of bats.</title>
        <authorList>
            <person name="Palmer J.M."/>
            <person name="Drees K.P."/>
            <person name="Foster J.T."/>
            <person name="Lindner D.L."/>
        </authorList>
    </citation>
    <scope>NUCLEOTIDE SEQUENCE [LARGE SCALE GENOMIC DNA]</scope>
    <source>
        <strain evidence="7">20631-21</strain>
    </source>
</reference>
<proteinExistence type="predicted"/>
<evidence type="ECO:0000259" key="6">
    <source>
        <dbReference type="Pfam" id="PF05699"/>
    </source>
</evidence>
<dbReference type="Pfam" id="PF05699">
    <property type="entry name" value="Dimer_Tnp_hAT"/>
    <property type="match status" value="1"/>
</dbReference>
<dbReference type="AlphaFoldDB" id="A0A177A4P5"/>
<dbReference type="GeneID" id="36287695"/>
<dbReference type="InterPro" id="IPR052035">
    <property type="entry name" value="ZnF_BED_domain_contain"/>
</dbReference>
<dbReference type="Proteomes" id="UP000077154">
    <property type="component" value="Unassembled WGS sequence"/>
</dbReference>
<keyword evidence="4" id="KW-0862">Zinc</keyword>
<dbReference type="PANTHER" id="PTHR46481:SF10">
    <property type="entry name" value="ZINC FINGER BED DOMAIN-CONTAINING PROTEIN 39"/>
    <property type="match status" value="1"/>
</dbReference>
<keyword evidence="2" id="KW-0479">Metal-binding</keyword>
<evidence type="ECO:0000313" key="7">
    <source>
        <dbReference type="EMBL" id="OAF57249.1"/>
    </source>
</evidence>
<sequence length="328" mass="37050">MAAVVHNVLEQFNITGRLFCMTTDNASNNGTMCKELESYMRSTTQEVEWSSDATKIPCMAHVIQLVVKAMLKAFNVDIAEEVIDVTGVSITDDTTVTSAIRKICTLSNLVSRSAKKTELLLQKQSDIEAKRRLQLKRDCYGYNEFTAAITAGVAKLRHYYTETGGPVEQTYALAAILDPSQKLDIFNAPEWDRSHSKKYRQIFLDYWKAYYQKDLRDQHEAVPPCPYTPTSLNAVFRMNRQLHKGWQSPSSTSYNEAERYLNAPVVSADADTPVLLVWKTLELSYPSVAKMARDILAVPATGTGVERIFNIARDIHEYHRAQMSMTTV</sequence>
<feature type="domain" description="HAT C-terminal dimerisation" evidence="6">
    <location>
        <begin position="256"/>
        <end position="326"/>
    </location>
</feature>
<dbReference type="PANTHER" id="PTHR46481">
    <property type="entry name" value="ZINC FINGER BED DOMAIN-CONTAINING PROTEIN 4"/>
    <property type="match status" value="1"/>
</dbReference>
<keyword evidence="3" id="KW-0863">Zinc-finger</keyword>
<keyword evidence="5" id="KW-0539">Nucleus</keyword>
<dbReference type="RefSeq" id="XP_024322539.1">
    <property type="nucleotide sequence ID" value="XM_024468253.1"/>
</dbReference>
<gene>
    <name evidence="7" type="ORF">VC83_04624</name>
</gene>
<dbReference type="SUPFAM" id="SSF53098">
    <property type="entry name" value="Ribonuclease H-like"/>
    <property type="match status" value="1"/>
</dbReference>